<dbReference type="PANTHER" id="PTHR43540">
    <property type="entry name" value="PEROXYUREIDOACRYLATE/UREIDOACRYLATE AMIDOHYDROLASE-RELATED"/>
    <property type="match status" value="1"/>
</dbReference>
<evidence type="ECO:0000313" key="4">
    <source>
        <dbReference type="Proteomes" id="UP001551189"/>
    </source>
</evidence>
<dbReference type="InterPro" id="IPR000868">
    <property type="entry name" value="Isochorismatase-like_dom"/>
</dbReference>
<comment type="caution">
    <text evidence="3">The sequence shown here is derived from an EMBL/GenBank/DDBJ whole genome shotgun (WGS) entry which is preliminary data.</text>
</comment>
<accession>A0ABV3B3Z7</accession>
<keyword evidence="4" id="KW-1185">Reference proteome</keyword>
<organism evidence="3 4">
    <name type="scientific">Streptomyces neyagawaensis</name>
    <dbReference type="NCBI Taxonomy" id="42238"/>
    <lineage>
        <taxon>Bacteria</taxon>
        <taxon>Bacillati</taxon>
        <taxon>Actinomycetota</taxon>
        <taxon>Actinomycetes</taxon>
        <taxon>Kitasatosporales</taxon>
        <taxon>Streptomycetaceae</taxon>
        <taxon>Streptomyces</taxon>
    </lineage>
</organism>
<dbReference type="Proteomes" id="UP001551189">
    <property type="component" value="Unassembled WGS sequence"/>
</dbReference>
<dbReference type="InterPro" id="IPR036380">
    <property type="entry name" value="Isochorismatase-like_sf"/>
</dbReference>
<dbReference type="CDD" id="cd00431">
    <property type="entry name" value="cysteine_hydrolases"/>
    <property type="match status" value="1"/>
</dbReference>
<sequence length="201" mass="21467">MSSPPSHGVPDTPPGLLAVIDMQRVFAEPDSPWATPRFDEAAAGVRRLLPAFGDRVVFTRFIAPQHPEGAWRAYYDRWTFALRPADAPLWHLVDDFSKDLPGDGRHLLDAPTFGKWGPALAARLGGYGPLVLAGVSTDCCVLSTALAAADAGVEVLVVADACAGADDDSHAKALHVLGLYRPLVRVVTVDEVLAQSRPAPR</sequence>
<dbReference type="GO" id="GO:0016787">
    <property type="term" value="F:hydrolase activity"/>
    <property type="evidence" value="ECO:0007669"/>
    <property type="project" value="UniProtKB-KW"/>
</dbReference>
<reference evidence="3 4" key="1">
    <citation type="submission" date="2024-06" db="EMBL/GenBank/DDBJ databases">
        <title>The Natural Products Discovery Center: Release of the First 8490 Sequenced Strains for Exploring Actinobacteria Biosynthetic Diversity.</title>
        <authorList>
            <person name="Kalkreuter E."/>
            <person name="Kautsar S.A."/>
            <person name="Yang D."/>
            <person name="Bader C.D."/>
            <person name="Teijaro C.N."/>
            <person name="Fluegel L."/>
            <person name="Davis C.M."/>
            <person name="Simpson J.R."/>
            <person name="Lauterbach L."/>
            <person name="Steele A.D."/>
            <person name="Gui C."/>
            <person name="Meng S."/>
            <person name="Li G."/>
            <person name="Viehrig K."/>
            <person name="Ye F."/>
            <person name="Su P."/>
            <person name="Kiefer A.F."/>
            <person name="Nichols A."/>
            <person name="Cepeda A.J."/>
            <person name="Yan W."/>
            <person name="Fan B."/>
            <person name="Jiang Y."/>
            <person name="Adhikari A."/>
            <person name="Zheng C.-J."/>
            <person name="Schuster L."/>
            <person name="Cowan T.M."/>
            <person name="Smanski M.J."/>
            <person name="Chevrette M.G."/>
            <person name="De Carvalho L.P.S."/>
            <person name="Shen B."/>
        </authorList>
    </citation>
    <scope>NUCLEOTIDE SEQUENCE [LARGE SCALE GENOMIC DNA]</scope>
    <source>
        <strain evidence="3 4">NPDC046851</strain>
    </source>
</reference>
<evidence type="ECO:0000313" key="3">
    <source>
        <dbReference type="EMBL" id="MEU6803841.1"/>
    </source>
</evidence>
<gene>
    <name evidence="3" type="ORF">ABZ931_22945</name>
</gene>
<keyword evidence="1 3" id="KW-0378">Hydrolase</keyword>
<evidence type="ECO:0000259" key="2">
    <source>
        <dbReference type="Pfam" id="PF00857"/>
    </source>
</evidence>
<feature type="domain" description="Isochorismatase-like" evidence="2">
    <location>
        <begin position="17"/>
        <end position="177"/>
    </location>
</feature>
<dbReference type="EMBL" id="JBEYXT010000111">
    <property type="protein sequence ID" value="MEU6803841.1"/>
    <property type="molecule type" value="Genomic_DNA"/>
</dbReference>
<dbReference type="Pfam" id="PF00857">
    <property type="entry name" value="Isochorismatase"/>
    <property type="match status" value="1"/>
</dbReference>
<name>A0ABV3B3Z7_9ACTN</name>
<dbReference type="Gene3D" id="3.40.50.850">
    <property type="entry name" value="Isochorismatase-like"/>
    <property type="match status" value="1"/>
</dbReference>
<protein>
    <submittedName>
        <fullName evidence="3">Isochorismatase family cysteine hydrolase</fullName>
        <ecNumber evidence="3">3.-.-.-</ecNumber>
    </submittedName>
</protein>
<proteinExistence type="predicted"/>
<dbReference type="SUPFAM" id="SSF52499">
    <property type="entry name" value="Isochorismatase-like hydrolases"/>
    <property type="match status" value="1"/>
</dbReference>
<evidence type="ECO:0000256" key="1">
    <source>
        <dbReference type="ARBA" id="ARBA00022801"/>
    </source>
</evidence>
<dbReference type="EC" id="3.-.-.-" evidence="3"/>
<dbReference type="RefSeq" id="WP_359697893.1">
    <property type="nucleotide sequence ID" value="NZ_JBEYXT010000111.1"/>
</dbReference>
<dbReference type="InterPro" id="IPR050272">
    <property type="entry name" value="Isochorismatase-like_hydrls"/>
</dbReference>